<gene>
    <name evidence="3" type="ORF">KIL84_009755</name>
</gene>
<feature type="chain" id="PRO_5038405890" evidence="2">
    <location>
        <begin position="19"/>
        <end position="150"/>
    </location>
</feature>
<protein>
    <submittedName>
        <fullName evidence="3">Uncharacterized protein</fullName>
    </submittedName>
</protein>
<proteinExistence type="predicted"/>
<comment type="caution">
    <text evidence="3">The sequence shown here is derived from an EMBL/GenBank/DDBJ whole genome shotgun (WGS) entry which is preliminary data.</text>
</comment>
<evidence type="ECO:0000313" key="4">
    <source>
        <dbReference type="Proteomes" id="UP000827986"/>
    </source>
</evidence>
<accession>A0A9D3XM57</accession>
<organism evidence="3 4">
    <name type="scientific">Mauremys mutica</name>
    <name type="common">yellowpond turtle</name>
    <dbReference type="NCBI Taxonomy" id="74926"/>
    <lineage>
        <taxon>Eukaryota</taxon>
        <taxon>Metazoa</taxon>
        <taxon>Chordata</taxon>
        <taxon>Craniata</taxon>
        <taxon>Vertebrata</taxon>
        <taxon>Euteleostomi</taxon>
        <taxon>Archelosauria</taxon>
        <taxon>Testudinata</taxon>
        <taxon>Testudines</taxon>
        <taxon>Cryptodira</taxon>
        <taxon>Durocryptodira</taxon>
        <taxon>Testudinoidea</taxon>
        <taxon>Geoemydidae</taxon>
        <taxon>Geoemydinae</taxon>
        <taxon>Mauremys</taxon>
    </lineage>
</organism>
<dbReference type="AlphaFoldDB" id="A0A9D3XM57"/>
<evidence type="ECO:0000256" key="1">
    <source>
        <dbReference type="SAM" id="MobiDB-lite"/>
    </source>
</evidence>
<dbReference type="EMBL" id="JAHDVG010000467">
    <property type="protein sequence ID" value="KAH1182001.1"/>
    <property type="molecule type" value="Genomic_DNA"/>
</dbReference>
<sequence>MSFPLVISFLLVTKGVFSLKKEADKYFLHRANRSINKKGSGSEGQLSGQNCPQVVSAALMLGTKSGAIPGVRELVCCLAKPPLVCNVTLTPSVCVRQQASFLQSLGMLPHRLWDVMAGGALSQGRAPGERAILSSSRGKECPGSPDKLFP</sequence>
<evidence type="ECO:0000313" key="3">
    <source>
        <dbReference type="EMBL" id="KAH1182001.1"/>
    </source>
</evidence>
<name>A0A9D3XM57_9SAUR</name>
<reference evidence="3" key="1">
    <citation type="submission" date="2021-09" db="EMBL/GenBank/DDBJ databases">
        <title>The genome of Mauremys mutica provides insights into the evolution of semi-aquatic lifestyle.</title>
        <authorList>
            <person name="Gong S."/>
            <person name="Gao Y."/>
        </authorList>
    </citation>
    <scope>NUCLEOTIDE SEQUENCE</scope>
    <source>
        <strain evidence="3">MM-2020</strain>
        <tissue evidence="3">Muscle</tissue>
    </source>
</reference>
<feature type="region of interest" description="Disordered" evidence="1">
    <location>
        <begin position="127"/>
        <end position="150"/>
    </location>
</feature>
<dbReference type="Proteomes" id="UP000827986">
    <property type="component" value="Unassembled WGS sequence"/>
</dbReference>
<keyword evidence="2" id="KW-0732">Signal</keyword>
<keyword evidence="4" id="KW-1185">Reference proteome</keyword>
<evidence type="ECO:0000256" key="2">
    <source>
        <dbReference type="SAM" id="SignalP"/>
    </source>
</evidence>
<feature type="signal peptide" evidence="2">
    <location>
        <begin position="1"/>
        <end position="18"/>
    </location>
</feature>